<reference evidence="9" key="5">
    <citation type="submission" date="2024-05" db="EMBL/GenBank/DDBJ databases">
        <authorList>
            <person name="Sun Q."/>
            <person name="Sedlacek I."/>
        </authorList>
    </citation>
    <scope>NUCLEOTIDE SEQUENCE</scope>
    <source>
        <strain evidence="9">CCM 7403</strain>
    </source>
</reference>
<dbReference type="GO" id="GO:0005886">
    <property type="term" value="C:plasma membrane"/>
    <property type="evidence" value="ECO:0007669"/>
    <property type="project" value="UniProtKB-SubCell"/>
</dbReference>
<evidence type="ECO:0000256" key="6">
    <source>
        <dbReference type="ARBA" id="ARBA00023136"/>
    </source>
</evidence>
<dbReference type="Gene3D" id="2.30.330.10">
    <property type="entry name" value="SpoA-like"/>
    <property type="match status" value="1"/>
</dbReference>
<dbReference type="InterPro" id="IPR051469">
    <property type="entry name" value="FliN/MopA/SpaO"/>
</dbReference>
<dbReference type="InterPro" id="IPR012826">
    <property type="entry name" value="FliN"/>
</dbReference>
<feature type="domain" description="Flagellar motor switch protein FliN-like C-terminal" evidence="8">
    <location>
        <begin position="223"/>
        <end position="292"/>
    </location>
</feature>
<evidence type="ECO:0000256" key="1">
    <source>
        <dbReference type="ARBA" id="ARBA00004413"/>
    </source>
</evidence>
<keyword evidence="3" id="KW-1003">Cell membrane</keyword>
<reference evidence="10 11" key="1">
    <citation type="journal article" date="2008" name="Int. J. Syst. Evol. Microbiol.">
        <title>Nocardioides daphniae sp. nov., isolated from Daphnia cucullata (Crustacea: Cladocera).</title>
        <authorList>
            <person name="Toth E.M."/>
            <person name="Keki Z."/>
            <person name="Homonnay Z.G."/>
            <person name="Borsodi A.K."/>
            <person name="Marialigeti K."/>
            <person name="Schumann P."/>
        </authorList>
    </citation>
    <scope>NUCLEOTIDE SEQUENCE [LARGE SCALE GENOMIC DNA]</scope>
    <source>
        <strain evidence="10 11">JCM 16608</strain>
    </source>
</reference>
<accession>A0A4P7UD66</accession>
<evidence type="ECO:0000256" key="4">
    <source>
        <dbReference type="ARBA" id="ARBA00022500"/>
    </source>
</evidence>
<sequence length="297" mass="29076">MTLPTDTDLAIAAAEAAAEVLPAVTPLTAAGAQQGTEHVTASFAGAATAQLTTADGRTHRVAVLVGQDLVSALAESPLGGLDLAAATQPAVDALAAVLGATARAGVVTEMSLVISDLGGPFTVVPLVGDGIDAAVLFPDTILTGAAGAPAAAPAPGGARLAHPVEPAQPGSEQLNGGVNGAVNGATPVAPAATATVPQQFGAATSQVFAGSSAAPASRGIEMLAGVDMEVTVELGRTRMAVRDLLALSPGTVLELDRAADGPADLLVNGRLIARGEVVVVDEDFGLRITEIVEEAGA</sequence>
<dbReference type="GO" id="GO:0003774">
    <property type="term" value="F:cytoskeletal motor activity"/>
    <property type="evidence" value="ECO:0007669"/>
    <property type="project" value="InterPro"/>
</dbReference>
<keyword evidence="10" id="KW-0969">Cilium</keyword>
<keyword evidence="10" id="KW-0966">Cell projection</keyword>
<dbReference type="Proteomes" id="UP000297025">
    <property type="component" value="Chromosome"/>
</dbReference>
<feature type="region of interest" description="Disordered" evidence="7">
    <location>
        <begin position="152"/>
        <end position="172"/>
    </location>
</feature>
<dbReference type="OrthoDB" id="9773459at2"/>
<reference evidence="12" key="3">
    <citation type="journal article" date="2019" name="Int. J. Syst. Evol. Microbiol.">
        <title>The Global Catalogue of Microorganisms (GCM) 10K type strain sequencing project: providing services to taxonomists for standard genome sequencing and annotation.</title>
        <authorList>
            <consortium name="The Broad Institute Genomics Platform"/>
            <consortium name="The Broad Institute Genome Sequencing Center for Infectious Disease"/>
            <person name="Wu L."/>
            <person name="Ma J."/>
        </authorList>
    </citation>
    <scope>NUCLEOTIDE SEQUENCE [LARGE SCALE GENOMIC DNA]</scope>
    <source>
        <strain evidence="12">CCM 7403</strain>
    </source>
</reference>
<name>A0A4P7UD66_9ACTN</name>
<dbReference type="AlphaFoldDB" id="A0A4P7UD66"/>
<keyword evidence="5" id="KW-0283">Flagellar rotation</keyword>
<dbReference type="RefSeq" id="WP_135833208.1">
    <property type="nucleotide sequence ID" value="NZ_BMCK01000003.1"/>
</dbReference>
<evidence type="ECO:0000256" key="3">
    <source>
        <dbReference type="ARBA" id="ARBA00022475"/>
    </source>
</evidence>
<reference evidence="10" key="4">
    <citation type="submission" date="2019-03" db="EMBL/GenBank/DDBJ databases">
        <authorList>
            <person name="Huang Y."/>
        </authorList>
    </citation>
    <scope>NUCLEOTIDE SEQUENCE</scope>
    <source>
        <strain evidence="10">JCM 16608</strain>
    </source>
</reference>
<dbReference type="InterPro" id="IPR001172">
    <property type="entry name" value="FliN_T3SS_HrcQb"/>
</dbReference>
<keyword evidence="6" id="KW-0472">Membrane</keyword>
<dbReference type="EMBL" id="BMCK01000003">
    <property type="protein sequence ID" value="GGD21314.1"/>
    <property type="molecule type" value="Genomic_DNA"/>
</dbReference>
<dbReference type="InterPro" id="IPR036429">
    <property type="entry name" value="SpoA-like_sf"/>
</dbReference>
<dbReference type="Proteomes" id="UP000630594">
    <property type="component" value="Unassembled WGS sequence"/>
</dbReference>
<dbReference type="EMBL" id="CP038462">
    <property type="protein sequence ID" value="QCC78170.1"/>
    <property type="molecule type" value="Genomic_DNA"/>
</dbReference>
<evidence type="ECO:0000313" key="9">
    <source>
        <dbReference type="EMBL" id="GGD21314.1"/>
    </source>
</evidence>
<evidence type="ECO:0000313" key="10">
    <source>
        <dbReference type="EMBL" id="QCC78170.1"/>
    </source>
</evidence>
<dbReference type="PANTHER" id="PTHR43484:SF1">
    <property type="entry name" value="FLAGELLAR MOTOR SWITCH PROTEIN FLIN"/>
    <property type="match status" value="1"/>
</dbReference>
<dbReference type="NCBIfam" id="TIGR02480">
    <property type="entry name" value="fliN"/>
    <property type="match status" value="1"/>
</dbReference>
<dbReference type="GO" id="GO:0006935">
    <property type="term" value="P:chemotaxis"/>
    <property type="evidence" value="ECO:0007669"/>
    <property type="project" value="UniProtKB-KW"/>
</dbReference>
<evidence type="ECO:0000259" key="8">
    <source>
        <dbReference type="Pfam" id="PF01052"/>
    </source>
</evidence>
<dbReference type="PANTHER" id="PTHR43484">
    <property type="match status" value="1"/>
</dbReference>
<protein>
    <submittedName>
        <fullName evidence="10">Flagellar motor switch protein FliN</fullName>
    </submittedName>
</protein>
<evidence type="ECO:0000256" key="5">
    <source>
        <dbReference type="ARBA" id="ARBA00022779"/>
    </source>
</evidence>
<evidence type="ECO:0000256" key="2">
    <source>
        <dbReference type="ARBA" id="ARBA00009226"/>
    </source>
</evidence>
<dbReference type="InterPro" id="IPR001543">
    <property type="entry name" value="FliN-like_C"/>
</dbReference>
<evidence type="ECO:0000256" key="7">
    <source>
        <dbReference type="SAM" id="MobiDB-lite"/>
    </source>
</evidence>
<dbReference type="SUPFAM" id="SSF101801">
    <property type="entry name" value="Surface presentation of antigens (SPOA)"/>
    <property type="match status" value="1"/>
</dbReference>
<dbReference type="GO" id="GO:0071973">
    <property type="term" value="P:bacterial-type flagellum-dependent cell motility"/>
    <property type="evidence" value="ECO:0007669"/>
    <property type="project" value="InterPro"/>
</dbReference>
<evidence type="ECO:0000313" key="11">
    <source>
        <dbReference type="Proteomes" id="UP000297025"/>
    </source>
</evidence>
<reference evidence="9" key="2">
    <citation type="journal article" date="2014" name="Int. J. Syst. Evol. Microbiol.">
        <title>Complete genome of a new Firmicutes species belonging to the dominant human colonic microbiota ('Ruminococcus bicirculans') reveals two chromosomes and a selective capacity to utilize plant glucans.</title>
        <authorList>
            <consortium name="NISC Comparative Sequencing Program"/>
            <person name="Wegmann U."/>
            <person name="Louis P."/>
            <person name="Goesmann A."/>
            <person name="Henrissat B."/>
            <person name="Duncan S.H."/>
            <person name="Flint H.J."/>
        </authorList>
    </citation>
    <scope>NUCLEOTIDE SEQUENCE</scope>
    <source>
        <strain evidence="9">CCM 7403</strain>
    </source>
</reference>
<comment type="similarity">
    <text evidence="2">Belongs to the FliN/MopA/SpaO family.</text>
</comment>
<gene>
    <name evidence="10" type="primary">fliN</name>
    <name evidence="10" type="ORF">E2C04_15015</name>
    <name evidence="9" type="ORF">GCM10007231_20580</name>
</gene>
<keyword evidence="12" id="KW-1185">Reference proteome</keyword>
<dbReference type="PRINTS" id="PR00956">
    <property type="entry name" value="FLGMOTORFLIN"/>
</dbReference>
<proteinExistence type="inferred from homology"/>
<comment type="subcellular location">
    <subcellularLocation>
        <location evidence="1">Cell membrane</location>
        <topology evidence="1">Peripheral membrane protein</topology>
        <orientation evidence="1">Cytoplasmic side</orientation>
    </subcellularLocation>
</comment>
<dbReference type="Pfam" id="PF01052">
    <property type="entry name" value="FliMN_C"/>
    <property type="match status" value="1"/>
</dbReference>
<organism evidence="10 11">
    <name type="scientific">Nocardioides daphniae</name>
    <dbReference type="NCBI Taxonomy" id="402297"/>
    <lineage>
        <taxon>Bacteria</taxon>
        <taxon>Bacillati</taxon>
        <taxon>Actinomycetota</taxon>
        <taxon>Actinomycetes</taxon>
        <taxon>Propionibacteriales</taxon>
        <taxon>Nocardioidaceae</taxon>
        <taxon>Nocardioides</taxon>
    </lineage>
</organism>
<keyword evidence="10" id="KW-0282">Flagellum</keyword>
<evidence type="ECO:0000313" key="12">
    <source>
        <dbReference type="Proteomes" id="UP000630594"/>
    </source>
</evidence>
<dbReference type="KEGG" id="ndp:E2C04_15015"/>
<keyword evidence="4" id="KW-0145">Chemotaxis</keyword>
<dbReference type="GO" id="GO:0009425">
    <property type="term" value="C:bacterial-type flagellum basal body"/>
    <property type="evidence" value="ECO:0007669"/>
    <property type="project" value="InterPro"/>
</dbReference>